<keyword evidence="1" id="KW-1133">Transmembrane helix</keyword>
<comment type="caution">
    <text evidence="2">The sequence shown here is derived from an EMBL/GenBank/DDBJ whole genome shotgun (WGS) entry which is preliminary data.</text>
</comment>
<gene>
    <name evidence="2" type="ORF">B4119_2802</name>
</gene>
<evidence type="ECO:0000313" key="2">
    <source>
        <dbReference type="EMBL" id="KYD12296.1"/>
    </source>
</evidence>
<dbReference type="GeneID" id="301195178"/>
<dbReference type="PATRIC" id="fig|81408.3.peg.3984"/>
<dbReference type="Proteomes" id="UP000075455">
    <property type="component" value="Unassembled WGS sequence"/>
</dbReference>
<proteinExistence type="predicted"/>
<evidence type="ECO:0000256" key="1">
    <source>
        <dbReference type="SAM" id="Phobius"/>
    </source>
</evidence>
<dbReference type="EMBL" id="LQYS01000062">
    <property type="protein sequence ID" value="KYD12296.1"/>
    <property type="molecule type" value="Genomic_DNA"/>
</dbReference>
<organism evidence="2 3">
    <name type="scientific">Saccharococcus caldoxylosilyticus</name>
    <dbReference type="NCBI Taxonomy" id="81408"/>
    <lineage>
        <taxon>Bacteria</taxon>
        <taxon>Bacillati</taxon>
        <taxon>Bacillota</taxon>
        <taxon>Bacilli</taxon>
        <taxon>Bacillales</taxon>
        <taxon>Anoxybacillaceae</taxon>
        <taxon>Saccharococcus</taxon>
    </lineage>
</organism>
<dbReference type="RefSeq" id="WP_268801768.1">
    <property type="nucleotide sequence ID" value="NZ_CP040553.1"/>
</dbReference>
<accession>A0A150LK37</accession>
<keyword evidence="1" id="KW-0812">Transmembrane</keyword>
<reference evidence="2 3" key="1">
    <citation type="submission" date="2016-01" db="EMBL/GenBank/DDBJ databases">
        <title>Draft Genome Sequences of Seven Thermophilic Sporeformers Isolated from Foods.</title>
        <authorList>
            <person name="Berendsen E.M."/>
            <person name="Wells-Bennik M.H."/>
            <person name="Krawcyk A.O."/>
            <person name="De Jong A."/>
            <person name="Holsappel S."/>
            <person name="Eijlander R.T."/>
            <person name="Kuipers O.P."/>
        </authorList>
    </citation>
    <scope>NUCLEOTIDE SEQUENCE [LARGE SCALE GENOMIC DNA]</scope>
    <source>
        <strain evidence="2 3">B4119</strain>
    </source>
</reference>
<sequence length="40" mass="4211">MKEEELQGGEQGMFAMVMGIVVTAAIALIITAEVSVEAEN</sequence>
<dbReference type="AlphaFoldDB" id="A0A150LK37"/>
<keyword evidence="1" id="KW-0472">Membrane</keyword>
<name>A0A150LK37_9BACL</name>
<feature type="transmembrane region" description="Helical" evidence="1">
    <location>
        <begin position="12"/>
        <end position="32"/>
    </location>
</feature>
<protein>
    <submittedName>
        <fullName evidence="2">Uncharacterized protein</fullName>
    </submittedName>
</protein>
<evidence type="ECO:0000313" key="3">
    <source>
        <dbReference type="Proteomes" id="UP000075455"/>
    </source>
</evidence>